<dbReference type="InterPro" id="IPR035940">
    <property type="entry name" value="CAP_sf"/>
</dbReference>
<dbReference type="Proteomes" id="UP000271241">
    <property type="component" value="Unassembled WGS sequence"/>
</dbReference>
<dbReference type="STRING" id="78915.A0A4P9XVC9"/>
<name>A0A4P9XVC9_9FUNG</name>
<dbReference type="Pfam" id="PF00188">
    <property type="entry name" value="CAP"/>
    <property type="match status" value="1"/>
</dbReference>
<dbReference type="PANTHER" id="PTHR31157">
    <property type="entry name" value="SCP DOMAIN-CONTAINING PROTEIN"/>
    <property type="match status" value="1"/>
</dbReference>
<proteinExistence type="predicted"/>
<reference evidence="3" key="1">
    <citation type="journal article" date="2018" name="Nat. Microbiol.">
        <title>Leveraging single-cell genomics to expand the fungal tree of life.</title>
        <authorList>
            <person name="Ahrendt S.R."/>
            <person name="Quandt C.A."/>
            <person name="Ciobanu D."/>
            <person name="Clum A."/>
            <person name="Salamov A."/>
            <person name="Andreopoulos B."/>
            <person name="Cheng J.F."/>
            <person name="Woyke T."/>
            <person name="Pelin A."/>
            <person name="Henrissat B."/>
            <person name="Reynolds N.K."/>
            <person name="Benny G.L."/>
            <person name="Smith M.E."/>
            <person name="James T.Y."/>
            <person name="Grigoriev I.V."/>
        </authorList>
    </citation>
    <scope>NUCLEOTIDE SEQUENCE [LARGE SCALE GENOMIC DNA]</scope>
    <source>
        <strain evidence="3">RSA 1356</strain>
    </source>
</reference>
<keyword evidence="3" id="KW-1185">Reference proteome</keyword>
<gene>
    <name evidence="2" type="ORF">THASP1DRAFT_27962</name>
</gene>
<organism evidence="2 3">
    <name type="scientific">Thamnocephalis sphaerospora</name>
    <dbReference type="NCBI Taxonomy" id="78915"/>
    <lineage>
        <taxon>Eukaryota</taxon>
        <taxon>Fungi</taxon>
        <taxon>Fungi incertae sedis</taxon>
        <taxon>Zoopagomycota</taxon>
        <taxon>Zoopagomycotina</taxon>
        <taxon>Zoopagomycetes</taxon>
        <taxon>Zoopagales</taxon>
        <taxon>Sigmoideomycetaceae</taxon>
        <taxon>Thamnocephalis</taxon>
    </lineage>
</organism>
<dbReference type="CDD" id="cd05379">
    <property type="entry name" value="CAP_bacterial"/>
    <property type="match status" value="1"/>
</dbReference>
<accession>A0A4P9XVC9</accession>
<dbReference type="InterPro" id="IPR014044">
    <property type="entry name" value="CAP_dom"/>
</dbReference>
<evidence type="ECO:0000313" key="2">
    <source>
        <dbReference type="EMBL" id="RKP10234.1"/>
    </source>
</evidence>
<feature type="domain" description="SCP" evidence="1">
    <location>
        <begin position="11"/>
        <end position="71"/>
    </location>
</feature>
<dbReference type="PANTHER" id="PTHR31157:SF1">
    <property type="entry name" value="SCP DOMAIN-CONTAINING PROTEIN"/>
    <property type="match status" value="1"/>
</dbReference>
<protein>
    <recommendedName>
        <fullName evidence="1">SCP domain-containing protein</fullName>
    </recommendedName>
</protein>
<dbReference type="SUPFAM" id="SSF55797">
    <property type="entry name" value="PR-1-like"/>
    <property type="match status" value="1"/>
</dbReference>
<evidence type="ECO:0000259" key="1">
    <source>
        <dbReference type="Pfam" id="PF00188"/>
    </source>
</evidence>
<sequence length="92" mass="10057">QSHFLDRIHSAGGGHYRDATENVAAGQPSADAVFHSWMNSPQHRANMMKPTNTHIGVGIAARGGQLYWTMNTGNNGGRVNFPECPNRIAFHD</sequence>
<dbReference type="OrthoDB" id="568194at2759"/>
<dbReference type="Gene3D" id="3.40.33.10">
    <property type="entry name" value="CAP"/>
    <property type="match status" value="1"/>
</dbReference>
<feature type="non-terminal residue" evidence="2">
    <location>
        <position position="1"/>
    </location>
</feature>
<evidence type="ECO:0000313" key="3">
    <source>
        <dbReference type="Proteomes" id="UP000271241"/>
    </source>
</evidence>
<dbReference type="EMBL" id="KZ992462">
    <property type="protein sequence ID" value="RKP10234.1"/>
    <property type="molecule type" value="Genomic_DNA"/>
</dbReference>
<dbReference type="AlphaFoldDB" id="A0A4P9XVC9"/>